<dbReference type="SUPFAM" id="SSF89957">
    <property type="entry name" value="MTH1187/YkoF-like"/>
    <property type="match status" value="1"/>
</dbReference>
<sequence>MIVEISVVSIGVSESQSEYVSEVVRLLKERGIKFSVNPMGTVFEIKNFRELADLMDEAVNRLESKGVPRVYIVIKADWRKKRKGMEEKVRSVLEKI</sequence>
<evidence type="ECO:0000313" key="3">
    <source>
        <dbReference type="EMBL" id="ADB57563.1"/>
    </source>
</evidence>
<reference evidence="3 4" key="1">
    <citation type="journal article" date="2010" name="Stand. Genomic Sci.">
        <title>Complete genome sequence of Archaeoglobus profundus type strain (AV18).</title>
        <authorList>
            <person name="von Jan M."/>
            <person name="Lapidus A."/>
            <person name="Del Rio T.G."/>
            <person name="Copeland A."/>
            <person name="Tice H."/>
            <person name="Cheng J.F."/>
            <person name="Lucas S."/>
            <person name="Chen F."/>
            <person name="Nolan M."/>
            <person name="Goodwin L."/>
            <person name="Han C."/>
            <person name="Pitluck S."/>
            <person name="Liolios K."/>
            <person name="Ivanova N."/>
            <person name="Mavromatis K."/>
            <person name="Ovchinnikova G."/>
            <person name="Chertkov O."/>
            <person name="Pati A."/>
            <person name="Chen A."/>
            <person name="Palaniappan K."/>
            <person name="Land M."/>
            <person name="Hauser L."/>
            <person name="Chang Y.J."/>
            <person name="Jeffries C.D."/>
            <person name="Saunders E."/>
            <person name="Brettin T."/>
            <person name="Detter J.C."/>
            <person name="Chain P."/>
            <person name="Eichinger K."/>
            <person name="Huber H."/>
            <person name="Spring S."/>
            <person name="Rohde M."/>
            <person name="Goker M."/>
            <person name="Wirth R."/>
            <person name="Woyke T."/>
            <person name="Bristow J."/>
            <person name="Eisen J.A."/>
            <person name="Markowitz V."/>
            <person name="Hugenholtz P."/>
            <person name="Kyrpides N.C."/>
            <person name="Klenk H.P."/>
        </authorList>
    </citation>
    <scope>NUCLEOTIDE SEQUENCE [LARGE SCALE GENOMIC DNA]</scope>
    <source>
        <strain evidence="4">DSM 5631 / JCM 9629 / NBRC 100127 / Av18</strain>
    </source>
</reference>
<evidence type="ECO:0000256" key="1">
    <source>
        <dbReference type="ARBA" id="ARBA00010272"/>
    </source>
</evidence>
<dbReference type="eggNOG" id="arCOG04373">
    <property type="taxonomic scope" value="Archaea"/>
</dbReference>
<keyword evidence="4" id="KW-1185">Reference proteome</keyword>
<dbReference type="KEGG" id="apo:Arcpr_0497"/>
<dbReference type="EMBL" id="CP001857">
    <property type="protein sequence ID" value="ADB57563.1"/>
    <property type="molecule type" value="Genomic_DNA"/>
</dbReference>
<dbReference type="InterPro" id="IPR029756">
    <property type="entry name" value="MTH1187/YkoF-like"/>
</dbReference>
<dbReference type="InterPro" id="IPR002767">
    <property type="entry name" value="Thiamine_BP"/>
</dbReference>
<protein>
    <recommendedName>
        <fullName evidence="2">Thiamine-binding protein domain-containing protein</fullName>
    </recommendedName>
</protein>
<dbReference type="STRING" id="572546.Arcpr_0497"/>
<dbReference type="GeneID" id="8739156"/>
<organism evidence="3 4">
    <name type="scientific">Archaeoglobus profundus (strain DSM 5631 / JCM 9629 / NBRC 100127 / Av18)</name>
    <dbReference type="NCBI Taxonomy" id="572546"/>
    <lineage>
        <taxon>Archaea</taxon>
        <taxon>Methanobacteriati</taxon>
        <taxon>Methanobacteriota</taxon>
        <taxon>Archaeoglobi</taxon>
        <taxon>Archaeoglobales</taxon>
        <taxon>Archaeoglobaceae</taxon>
        <taxon>Archaeoglobus</taxon>
    </lineage>
</organism>
<evidence type="ECO:0000313" key="4">
    <source>
        <dbReference type="Proteomes" id="UP000001901"/>
    </source>
</evidence>
<dbReference type="NCBIfam" id="TIGR00106">
    <property type="entry name" value="MTH1187 family thiamine-binding protein"/>
    <property type="match status" value="1"/>
</dbReference>
<proteinExistence type="inferred from homology"/>
<name>D2RGY8_ARCPA</name>
<dbReference type="PANTHER" id="PTHR33777">
    <property type="entry name" value="UPF0045 PROTEIN ECM15"/>
    <property type="match status" value="1"/>
</dbReference>
<dbReference type="GO" id="GO:0005829">
    <property type="term" value="C:cytosol"/>
    <property type="evidence" value="ECO:0007669"/>
    <property type="project" value="TreeGrafter"/>
</dbReference>
<dbReference type="PANTHER" id="PTHR33777:SF1">
    <property type="entry name" value="UPF0045 PROTEIN ECM15"/>
    <property type="match status" value="1"/>
</dbReference>
<evidence type="ECO:0000259" key="2">
    <source>
        <dbReference type="Pfam" id="PF01910"/>
    </source>
</evidence>
<dbReference type="Pfam" id="PF01910">
    <property type="entry name" value="Thiamine_BP"/>
    <property type="match status" value="1"/>
</dbReference>
<dbReference type="Proteomes" id="UP000001901">
    <property type="component" value="Chromosome"/>
</dbReference>
<dbReference type="HOGENOM" id="CLU_137479_3_2_2"/>
<dbReference type="InterPro" id="IPR051614">
    <property type="entry name" value="UPF0045_domain"/>
</dbReference>
<dbReference type="RefSeq" id="WP_012939899.1">
    <property type="nucleotide sequence ID" value="NC_013741.1"/>
</dbReference>
<dbReference type="PaxDb" id="572546-Arcpr_0497"/>
<accession>D2RGY8</accession>
<dbReference type="OrthoDB" id="10763at2157"/>
<gene>
    <name evidence="3" type="ordered locus">Arcpr_0497</name>
</gene>
<comment type="similarity">
    <text evidence="1">Belongs to the UPF0045 family.</text>
</comment>
<feature type="domain" description="Thiamine-binding protein" evidence="2">
    <location>
        <begin position="3"/>
        <end position="92"/>
    </location>
</feature>
<dbReference type="AlphaFoldDB" id="D2RGY8"/>
<dbReference type="Gene3D" id="3.30.70.930">
    <property type="match status" value="1"/>
</dbReference>